<dbReference type="RefSeq" id="WP_382365622.1">
    <property type="nucleotide sequence ID" value="NZ_JBHLWV010000027.1"/>
</dbReference>
<sequence length="211" mass="21004">MTIRHAGAWFSIAAAAALVLSGCSDDAAAPSATSAPSTVSVTVTESATAASPASPTAPDTQGPTSPAPLTGQLPVSRDASSGARLTVTDVRVGRHDGFDRVVFEFGGVGTPGWRIDFTTDPRQDGSGNPVAVPGASIVAVTITGVGYPGDTGVPAYSGPNPVPGVGNVTQVNLAGVFEGQQLAFIGVDADRPAVQVSALSGPTRLVIDIAR</sequence>
<feature type="chain" id="PRO_5046437412" description="AMIN-like domain-containing protein" evidence="2">
    <location>
        <begin position="29"/>
        <end position="211"/>
    </location>
</feature>
<feature type="region of interest" description="Disordered" evidence="1">
    <location>
        <begin position="43"/>
        <end position="82"/>
    </location>
</feature>
<dbReference type="InterPro" id="IPR056303">
    <property type="entry name" value="AMIN-like"/>
</dbReference>
<evidence type="ECO:0000256" key="1">
    <source>
        <dbReference type="SAM" id="MobiDB-lite"/>
    </source>
</evidence>
<name>A0ABV6HC77_9ACTN</name>
<comment type="caution">
    <text evidence="4">The sequence shown here is derived from an EMBL/GenBank/DDBJ whole genome shotgun (WGS) entry which is preliminary data.</text>
</comment>
<reference evidence="4 5" key="1">
    <citation type="submission" date="2024-09" db="EMBL/GenBank/DDBJ databases">
        <authorList>
            <person name="Sun Q."/>
            <person name="Mori K."/>
        </authorList>
    </citation>
    <scope>NUCLEOTIDE SEQUENCE [LARGE SCALE GENOMIC DNA]</scope>
    <source>
        <strain evidence="4 5">CCM 7957</strain>
    </source>
</reference>
<organism evidence="4 5">
    <name type="scientific">Gordonia phosphorivorans</name>
    <dbReference type="NCBI Taxonomy" id="1056982"/>
    <lineage>
        <taxon>Bacteria</taxon>
        <taxon>Bacillati</taxon>
        <taxon>Actinomycetota</taxon>
        <taxon>Actinomycetes</taxon>
        <taxon>Mycobacteriales</taxon>
        <taxon>Gordoniaceae</taxon>
        <taxon>Gordonia</taxon>
    </lineage>
</organism>
<gene>
    <name evidence="4" type="ORF">ACFFJD_15140</name>
</gene>
<evidence type="ECO:0000313" key="5">
    <source>
        <dbReference type="Proteomes" id="UP001589783"/>
    </source>
</evidence>
<accession>A0ABV6HC77</accession>
<evidence type="ECO:0000259" key="3">
    <source>
        <dbReference type="Pfam" id="PF24837"/>
    </source>
</evidence>
<keyword evidence="5" id="KW-1185">Reference proteome</keyword>
<evidence type="ECO:0000313" key="4">
    <source>
        <dbReference type="EMBL" id="MFC0316184.1"/>
    </source>
</evidence>
<dbReference type="Proteomes" id="UP001589783">
    <property type="component" value="Unassembled WGS sequence"/>
</dbReference>
<protein>
    <recommendedName>
        <fullName evidence="3">AMIN-like domain-containing protein</fullName>
    </recommendedName>
</protein>
<feature type="signal peptide" evidence="2">
    <location>
        <begin position="1"/>
        <end position="28"/>
    </location>
</feature>
<dbReference type="EMBL" id="JBHLWV010000027">
    <property type="protein sequence ID" value="MFC0316184.1"/>
    <property type="molecule type" value="Genomic_DNA"/>
</dbReference>
<feature type="compositionally biased region" description="Low complexity" evidence="1">
    <location>
        <begin position="43"/>
        <end position="60"/>
    </location>
</feature>
<keyword evidence="2" id="KW-0732">Signal</keyword>
<evidence type="ECO:0000256" key="2">
    <source>
        <dbReference type="SAM" id="SignalP"/>
    </source>
</evidence>
<proteinExistence type="predicted"/>
<dbReference type="Pfam" id="PF24837">
    <property type="entry name" value="AMIN-like"/>
    <property type="match status" value="1"/>
</dbReference>
<feature type="domain" description="AMIN-like" evidence="3">
    <location>
        <begin position="86"/>
        <end position="210"/>
    </location>
</feature>
<dbReference type="PROSITE" id="PS51257">
    <property type="entry name" value="PROKAR_LIPOPROTEIN"/>
    <property type="match status" value="1"/>
</dbReference>